<dbReference type="SUPFAM" id="SSF111321">
    <property type="entry name" value="AF1104-like"/>
    <property type="match status" value="1"/>
</dbReference>
<protein>
    <recommendedName>
        <fullName evidence="3">Damage-control phosphatase ARMT1-like metal-binding domain-containing protein</fullName>
    </recommendedName>
</protein>
<comment type="caution">
    <text evidence="4">The sequence shown here is derived from an EMBL/GenBank/DDBJ whole genome shotgun (WGS) entry which is preliminary data.</text>
</comment>
<proteinExistence type="predicted"/>
<feature type="domain" description="Damage-control phosphatase ARMT1-like metal-binding" evidence="3">
    <location>
        <begin position="241"/>
        <end position="343"/>
    </location>
</feature>
<comment type="cofactor">
    <cofactor evidence="1">
        <name>Ni(2+)</name>
        <dbReference type="ChEBI" id="CHEBI:49786"/>
    </cofactor>
</comment>
<dbReference type="Gene3D" id="1.20.1700.10">
    <property type="entry name" value="AF1104-like"/>
    <property type="match status" value="1"/>
</dbReference>
<gene>
    <name evidence="4" type="ORF">Ccrd_025640</name>
</gene>
<dbReference type="Gramene" id="KVH64304">
    <property type="protein sequence ID" value="KVH64304"/>
    <property type="gene ID" value="Ccrd_025640"/>
</dbReference>
<evidence type="ECO:0000256" key="1">
    <source>
        <dbReference type="ARBA" id="ARBA00001967"/>
    </source>
</evidence>
<evidence type="ECO:0000313" key="4">
    <source>
        <dbReference type="EMBL" id="KVH64304.1"/>
    </source>
</evidence>
<dbReference type="EMBL" id="LEKV01006633">
    <property type="protein sequence ID" value="KVH64304.1"/>
    <property type="molecule type" value="Genomic_DNA"/>
</dbReference>
<dbReference type="Proteomes" id="UP000243975">
    <property type="component" value="Unassembled WGS sequence"/>
</dbReference>
<dbReference type="InterPro" id="IPR002791">
    <property type="entry name" value="ARMT1-like_metal-bd"/>
</dbReference>
<reference evidence="4 5" key="1">
    <citation type="journal article" date="2016" name="Sci. Rep.">
        <title>The genome sequence of the outbreeding globe artichoke constructed de novo incorporating a phase-aware low-pass sequencing strategy of F1 progeny.</title>
        <authorList>
            <person name="Scaglione D."/>
            <person name="Reyes-Chin-Wo S."/>
            <person name="Acquadro A."/>
            <person name="Froenicke L."/>
            <person name="Portis E."/>
            <person name="Beitel C."/>
            <person name="Tirone M."/>
            <person name="Mauro R."/>
            <person name="Lo Monaco A."/>
            <person name="Mauromicale G."/>
            <person name="Faccioli P."/>
            <person name="Cattivelli L."/>
            <person name="Rieseberg L."/>
            <person name="Michelmore R."/>
            <person name="Lanteri S."/>
        </authorList>
    </citation>
    <scope>NUCLEOTIDE SEQUENCE [LARGE SCALE GENOMIC DNA]</scope>
    <source>
        <strain evidence="4">2C</strain>
    </source>
</reference>
<keyword evidence="5" id="KW-1185">Reference proteome</keyword>
<dbReference type="AlphaFoldDB" id="A0A103W1Z2"/>
<dbReference type="STRING" id="59895.A0A103W1Z2"/>
<dbReference type="InterPro" id="IPR035073">
    <property type="entry name" value="At2g17340_3_helix_bundle"/>
</dbReference>
<feature type="region of interest" description="Disordered" evidence="2">
    <location>
        <begin position="1"/>
        <end position="33"/>
    </location>
</feature>
<evidence type="ECO:0000259" key="3">
    <source>
        <dbReference type="Pfam" id="PF01937"/>
    </source>
</evidence>
<organism evidence="4 5">
    <name type="scientific">Cynara cardunculus var. scolymus</name>
    <name type="common">Globe artichoke</name>
    <name type="synonym">Cynara scolymus</name>
    <dbReference type="NCBI Taxonomy" id="59895"/>
    <lineage>
        <taxon>Eukaryota</taxon>
        <taxon>Viridiplantae</taxon>
        <taxon>Streptophyta</taxon>
        <taxon>Embryophyta</taxon>
        <taxon>Tracheophyta</taxon>
        <taxon>Spermatophyta</taxon>
        <taxon>Magnoliopsida</taxon>
        <taxon>eudicotyledons</taxon>
        <taxon>Gunneridae</taxon>
        <taxon>Pentapetalae</taxon>
        <taxon>asterids</taxon>
        <taxon>campanulids</taxon>
        <taxon>Asterales</taxon>
        <taxon>Asteraceae</taxon>
        <taxon>Carduoideae</taxon>
        <taxon>Cardueae</taxon>
        <taxon>Carduinae</taxon>
        <taxon>Cynara</taxon>
    </lineage>
</organism>
<name>A0A103W1Z2_CYNCS</name>
<evidence type="ECO:0000256" key="2">
    <source>
        <dbReference type="SAM" id="MobiDB-lite"/>
    </source>
</evidence>
<dbReference type="Pfam" id="PF01937">
    <property type="entry name" value="ARMT1-like_dom"/>
    <property type="match status" value="1"/>
</dbReference>
<evidence type="ECO:0000313" key="5">
    <source>
        <dbReference type="Proteomes" id="UP000243975"/>
    </source>
</evidence>
<dbReference type="InterPro" id="IPR036075">
    <property type="entry name" value="ARMT-1-like_metal-bd_sf"/>
</dbReference>
<sequence>MKYISERQSGRYRHEELKAERRERETEGSTREDLQEAIPPVVGETCKSDCGLAVCECERRETRNRFPSPRHFITHLASLPFASFPFASLPFASCPNPSVLSPPRRSGVQEGNDDIDFEVEFGSGRTRGPHGARFEGALEFFVGGVRVTTLGSDSDEAGETNIVEVDDDSNLEMDAGHHRLEEKSICLEEFLLAEETIEGHAIFDELHGSLSTQQGEIALFARELRKVFTEYLTKCVVNRVRYAKILEDFKNDLESHGGPPDCIVSENFSSSIYLLLCRIRELVLREVGFKDIFKNVAEDNAKAITLFKDVFRLNDTTEEEPKRVENLVRGKFAENLFDLGSGILHKYANAPVKI</sequence>
<accession>A0A103W1Z2</accession>